<accession>A0A812SLL5</accession>
<keyword evidence="4" id="KW-1003">Cell membrane</keyword>
<feature type="transmembrane region" description="Helical" evidence="12">
    <location>
        <begin position="224"/>
        <end position="246"/>
    </location>
</feature>
<organism evidence="14 15">
    <name type="scientific">Symbiodinium natans</name>
    <dbReference type="NCBI Taxonomy" id="878477"/>
    <lineage>
        <taxon>Eukaryota</taxon>
        <taxon>Sar</taxon>
        <taxon>Alveolata</taxon>
        <taxon>Dinophyceae</taxon>
        <taxon>Suessiales</taxon>
        <taxon>Symbiodiniaceae</taxon>
        <taxon>Symbiodinium</taxon>
    </lineage>
</organism>
<dbReference type="EMBL" id="CAJNDS010002448">
    <property type="protein sequence ID" value="CAE7479887.1"/>
    <property type="molecule type" value="Genomic_DNA"/>
</dbReference>
<gene>
    <name evidence="14" type="primary">GluClalpha</name>
    <name evidence="14" type="ORF">SNAT2548_LOCUS26947</name>
</gene>
<dbReference type="GO" id="GO:0005230">
    <property type="term" value="F:extracellular ligand-gated monoatomic ion channel activity"/>
    <property type="evidence" value="ECO:0007669"/>
    <property type="project" value="InterPro"/>
</dbReference>
<dbReference type="InterPro" id="IPR006202">
    <property type="entry name" value="Neur_chan_lig-bd"/>
</dbReference>
<keyword evidence="6" id="KW-0732">Signal</keyword>
<dbReference type="InterPro" id="IPR036734">
    <property type="entry name" value="Neur_chan_lig-bd_sf"/>
</dbReference>
<dbReference type="Gene3D" id="1.20.58.390">
    <property type="entry name" value="Neurotransmitter-gated ion-channel transmembrane domain"/>
    <property type="match status" value="1"/>
</dbReference>
<evidence type="ECO:0000256" key="12">
    <source>
        <dbReference type="SAM" id="Phobius"/>
    </source>
</evidence>
<evidence type="ECO:0000256" key="3">
    <source>
        <dbReference type="ARBA" id="ARBA00022448"/>
    </source>
</evidence>
<dbReference type="InterPro" id="IPR002048">
    <property type="entry name" value="EF_hand_dom"/>
</dbReference>
<feature type="transmembrane region" description="Helical" evidence="12">
    <location>
        <begin position="160"/>
        <end position="180"/>
    </location>
</feature>
<evidence type="ECO:0000256" key="7">
    <source>
        <dbReference type="ARBA" id="ARBA00022837"/>
    </source>
</evidence>
<feature type="transmembrane region" description="Helical" evidence="12">
    <location>
        <begin position="187"/>
        <end position="204"/>
    </location>
</feature>
<keyword evidence="10 12" id="KW-0472">Membrane</keyword>
<dbReference type="Pfam" id="PF02931">
    <property type="entry name" value="Neur_chan_LBD"/>
    <property type="match status" value="1"/>
</dbReference>
<dbReference type="InterPro" id="IPR006201">
    <property type="entry name" value="Neur_channel"/>
</dbReference>
<evidence type="ECO:0000313" key="14">
    <source>
        <dbReference type="EMBL" id="CAE7479887.1"/>
    </source>
</evidence>
<reference evidence="14" key="1">
    <citation type="submission" date="2021-02" db="EMBL/GenBank/DDBJ databases">
        <authorList>
            <person name="Dougan E. K."/>
            <person name="Rhodes N."/>
            <person name="Thang M."/>
            <person name="Chan C."/>
        </authorList>
    </citation>
    <scope>NUCLEOTIDE SEQUENCE</scope>
</reference>
<feature type="transmembrane region" description="Helical" evidence="12">
    <location>
        <begin position="427"/>
        <end position="446"/>
    </location>
</feature>
<evidence type="ECO:0000256" key="9">
    <source>
        <dbReference type="ARBA" id="ARBA00023065"/>
    </source>
</evidence>
<dbReference type="InterPro" id="IPR038050">
    <property type="entry name" value="Neuro_actylchol_rec"/>
</dbReference>
<keyword evidence="5 12" id="KW-0812">Transmembrane</keyword>
<dbReference type="OrthoDB" id="408249at2759"/>
<evidence type="ECO:0000259" key="13">
    <source>
        <dbReference type="PROSITE" id="PS50222"/>
    </source>
</evidence>
<dbReference type="InterPro" id="IPR011992">
    <property type="entry name" value="EF-hand-dom_pair"/>
</dbReference>
<dbReference type="GO" id="GO:0005886">
    <property type="term" value="C:plasma membrane"/>
    <property type="evidence" value="ECO:0007669"/>
    <property type="project" value="UniProtKB-SubCell"/>
</dbReference>
<evidence type="ECO:0000256" key="4">
    <source>
        <dbReference type="ARBA" id="ARBA00022475"/>
    </source>
</evidence>
<dbReference type="SUPFAM" id="SSF90112">
    <property type="entry name" value="Neurotransmitter-gated ion-channel transmembrane pore"/>
    <property type="match status" value="1"/>
</dbReference>
<comment type="subcellular location">
    <subcellularLocation>
        <location evidence="2">Cell membrane</location>
    </subcellularLocation>
    <subcellularLocation>
        <location evidence="1">Membrane</location>
        <topology evidence="1">Multi-pass membrane protein</topology>
    </subcellularLocation>
</comment>
<dbReference type="InterPro" id="IPR018247">
    <property type="entry name" value="EF_Hand_1_Ca_BS"/>
</dbReference>
<evidence type="ECO:0000256" key="8">
    <source>
        <dbReference type="ARBA" id="ARBA00022989"/>
    </source>
</evidence>
<keyword evidence="3" id="KW-0813">Transport</keyword>
<sequence length="447" mass="51148">MAGIDQKLQHVSVEGYFRAEWTDPRLAQDDPCSLGDIYFDNSLNEWYGAGSLFLYPDGSVYRSVRYNHVLRCPMHFGRLPFDEQQCFVMMASYSADVANINTSAFTNGAIIIPDGYDGTTEWELAKVFGEVTTEWFGVGANRRGYRYVWIYLDLKRRHSAYLLFIFSTCILFSLVAWAGLFINRTIAPARVTIAVIPVLIMLNLQNSVTTMLPPLNYLTWLTSFLFLMTMFSLSVVFEYGLVSFLMHVEAARDRQFEAFKTVASAMKKKADDEDAAVQEHEFHNHEPCKTPLVFPSRDKSEALRGTAGGRPAEATELRSRRSQAFADTDLDPAQKLAKQIAQVYAMFDRDHSGDLGLREVQLGFRKLGQYFSMDQVREIFHRLDVHEDMLVAKDFQRLLLNVHAYMPGKAWTISFWELQPSLQVDIAFRYIYFAGVVTAVVVWLAHW</sequence>
<keyword evidence="8 12" id="KW-1133">Transmembrane helix</keyword>
<dbReference type="PRINTS" id="PR00253">
    <property type="entry name" value="GABAARECEPTR"/>
</dbReference>
<evidence type="ECO:0000313" key="15">
    <source>
        <dbReference type="Proteomes" id="UP000604046"/>
    </source>
</evidence>
<evidence type="ECO:0000256" key="10">
    <source>
        <dbReference type="ARBA" id="ARBA00023136"/>
    </source>
</evidence>
<dbReference type="Pfam" id="PF02932">
    <property type="entry name" value="Neur_chan_memb"/>
    <property type="match status" value="1"/>
</dbReference>
<dbReference type="InterPro" id="IPR036719">
    <property type="entry name" value="Neuro-gated_channel_TM_sf"/>
</dbReference>
<comment type="caution">
    <text evidence="14">The sequence shown here is derived from an EMBL/GenBank/DDBJ whole genome shotgun (WGS) entry which is preliminary data.</text>
</comment>
<dbReference type="AlphaFoldDB" id="A0A812SLL5"/>
<keyword evidence="11" id="KW-0407">Ion channel</keyword>
<dbReference type="GO" id="GO:0005509">
    <property type="term" value="F:calcium ion binding"/>
    <property type="evidence" value="ECO:0007669"/>
    <property type="project" value="InterPro"/>
</dbReference>
<name>A0A812SLL5_9DINO</name>
<evidence type="ECO:0000256" key="11">
    <source>
        <dbReference type="ARBA" id="ARBA00023303"/>
    </source>
</evidence>
<evidence type="ECO:0000256" key="6">
    <source>
        <dbReference type="ARBA" id="ARBA00022729"/>
    </source>
</evidence>
<dbReference type="Proteomes" id="UP000604046">
    <property type="component" value="Unassembled WGS sequence"/>
</dbReference>
<evidence type="ECO:0000256" key="5">
    <source>
        <dbReference type="ARBA" id="ARBA00022692"/>
    </source>
</evidence>
<keyword evidence="15" id="KW-1185">Reference proteome</keyword>
<dbReference type="PANTHER" id="PTHR18945">
    <property type="entry name" value="NEUROTRANSMITTER GATED ION CHANNEL"/>
    <property type="match status" value="1"/>
</dbReference>
<keyword evidence="7" id="KW-0106">Calcium</keyword>
<dbReference type="SUPFAM" id="SSF47473">
    <property type="entry name" value="EF-hand"/>
    <property type="match status" value="1"/>
</dbReference>
<dbReference type="Gene3D" id="2.70.170.10">
    <property type="entry name" value="Neurotransmitter-gated ion-channel ligand-binding domain"/>
    <property type="match status" value="1"/>
</dbReference>
<dbReference type="GO" id="GO:0004888">
    <property type="term" value="F:transmembrane signaling receptor activity"/>
    <property type="evidence" value="ECO:0007669"/>
    <property type="project" value="InterPro"/>
</dbReference>
<dbReference type="InterPro" id="IPR006029">
    <property type="entry name" value="Neurotrans-gated_channel_TM"/>
</dbReference>
<dbReference type="PROSITE" id="PS00018">
    <property type="entry name" value="EF_HAND_1"/>
    <property type="match status" value="1"/>
</dbReference>
<proteinExistence type="predicted"/>
<protein>
    <submittedName>
        <fullName evidence="14">GluClalpha protein</fullName>
    </submittedName>
</protein>
<feature type="domain" description="EF-hand" evidence="13">
    <location>
        <begin position="335"/>
        <end position="370"/>
    </location>
</feature>
<dbReference type="Gene3D" id="1.10.238.10">
    <property type="entry name" value="EF-hand"/>
    <property type="match status" value="1"/>
</dbReference>
<dbReference type="PROSITE" id="PS50222">
    <property type="entry name" value="EF_HAND_2"/>
    <property type="match status" value="1"/>
</dbReference>
<evidence type="ECO:0000256" key="2">
    <source>
        <dbReference type="ARBA" id="ARBA00004236"/>
    </source>
</evidence>
<keyword evidence="9" id="KW-0406">Ion transport</keyword>
<dbReference type="SUPFAM" id="SSF63712">
    <property type="entry name" value="Nicotinic receptor ligand binding domain-like"/>
    <property type="match status" value="1"/>
</dbReference>
<dbReference type="InterPro" id="IPR006028">
    <property type="entry name" value="GABAA/Glycine_rcpt"/>
</dbReference>
<evidence type="ECO:0000256" key="1">
    <source>
        <dbReference type="ARBA" id="ARBA00004141"/>
    </source>
</evidence>